<keyword evidence="5" id="KW-0234">DNA repair</keyword>
<dbReference type="NCBIfam" id="TIGR00589">
    <property type="entry name" value="ogt"/>
    <property type="match status" value="1"/>
</dbReference>
<dbReference type="InterPro" id="IPR001497">
    <property type="entry name" value="MethylDNA_cys_MeTrfase_AS"/>
</dbReference>
<evidence type="ECO:0000256" key="6">
    <source>
        <dbReference type="ARBA" id="ARBA00049348"/>
    </source>
</evidence>
<dbReference type="Pfam" id="PF01035">
    <property type="entry name" value="DNA_binding_1"/>
    <property type="match status" value="1"/>
</dbReference>
<dbReference type="EMBL" id="JBHSSC010000007">
    <property type="protein sequence ID" value="MFC6180176.1"/>
    <property type="molecule type" value="Genomic_DNA"/>
</dbReference>
<dbReference type="CDD" id="cd06445">
    <property type="entry name" value="ATase"/>
    <property type="match status" value="1"/>
</dbReference>
<evidence type="ECO:0000256" key="2">
    <source>
        <dbReference type="ARBA" id="ARBA00022603"/>
    </source>
</evidence>
<comment type="caution">
    <text evidence="8">The sequence shown here is derived from an EMBL/GenBank/DDBJ whole genome shotgun (WGS) entry which is preliminary data.</text>
</comment>
<evidence type="ECO:0000313" key="9">
    <source>
        <dbReference type="Proteomes" id="UP001596282"/>
    </source>
</evidence>
<dbReference type="PANTHER" id="PTHR10815">
    <property type="entry name" value="METHYLATED-DNA--PROTEIN-CYSTEINE METHYLTRANSFERASE"/>
    <property type="match status" value="1"/>
</dbReference>
<accession>A0ABW1RXL3</accession>
<sequence length="166" mass="18193">MKLTLTQLQFEQHTYWLGSTTAGLAFVGSRDGDADEWHQFYPTATATIDSTGNHTAKQAVQAYLTGHSDAFDTLALDLTHGTSFQQAVWHALQAIPYGQTWTYSDLATALNRPQAVRAIASAVGRNPLLIVVPCHRVVRKDGTLGGYRGGLAMKRGLLRLEQTHEN</sequence>
<dbReference type="PANTHER" id="PTHR10815:SF12">
    <property type="entry name" value="METHYLATED-DNA--PROTEIN-CYSTEINE METHYLTRANSFERASE, INDUCIBLE"/>
    <property type="match status" value="1"/>
</dbReference>
<dbReference type="Gene3D" id="1.10.10.10">
    <property type="entry name" value="Winged helix-like DNA-binding domain superfamily/Winged helix DNA-binding domain"/>
    <property type="match status" value="1"/>
</dbReference>
<proteinExistence type="predicted"/>
<dbReference type="RefSeq" id="WP_137628854.1">
    <property type="nucleotide sequence ID" value="NZ_BJDJ01000013.1"/>
</dbReference>
<dbReference type="EC" id="2.1.1.63" evidence="8"/>
<comment type="catalytic activity">
    <reaction evidence="6">
        <text>a 6-O-methyl-2'-deoxyguanosine in DNA + L-cysteinyl-[protein] = S-methyl-L-cysteinyl-[protein] + a 2'-deoxyguanosine in DNA</text>
        <dbReference type="Rhea" id="RHEA:24000"/>
        <dbReference type="Rhea" id="RHEA-COMP:10131"/>
        <dbReference type="Rhea" id="RHEA-COMP:10132"/>
        <dbReference type="Rhea" id="RHEA-COMP:11367"/>
        <dbReference type="Rhea" id="RHEA-COMP:11368"/>
        <dbReference type="ChEBI" id="CHEBI:29950"/>
        <dbReference type="ChEBI" id="CHEBI:82612"/>
        <dbReference type="ChEBI" id="CHEBI:85445"/>
        <dbReference type="ChEBI" id="CHEBI:85448"/>
        <dbReference type="EC" id="2.1.1.63"/>
    </reaction>
</comment>
<dbReference type="GO" id="GO:0032259">
    <property type="term" value="P:methylation"/>
    <property type="evidence" value="ECO:0007669"/>
    <property type="project" value="UniProtKB-KW"/>
</dbReference>
<comment type="catalytic activity">
    <reaction evidence="1">
        <text>a 4-O-methyl-thymidine in DNA + L-cysteinyl-[protein] = a thymidine in DNA + S-methyl-L-cysteinyl-[protein]</text>
        <dbReference type="Rhea" id="RHEA:53428"/>
        <dbReference type="Rhea" id="RHEA-COMP:10131"/>
        <dbReference type="Rhea" id="RHEA-COMP:10132"/>
        <dbReference type="Rhea" id="RHEA-COMP:13555"/>
        <dbReference type="Rhea" id="RHEA-COMP:13556"/>
        <dbReference type="ChEBI" id="CHEBI:29950"/>
        <dbReference type="ChEBI" id="CHEBI:82612"/>
        <dbReference type="ChEBI" id="CHEBI:137386"/>
        <dbReference type="ChEBI" id="CHEBI:137387"/>
        <dbReference type="EC" id="2.1.1.63"/>
    </reaction>
</comment>
<feature type="domain" description="Methylated-DNA-[protein]-cysteine S-methyltransferase DNA binding" evidence="7">
    <location>
        <begin position="83"/>
        <end position="162"/>
    </location>
</feature>
<dbReference type="InterPro" id="IPR036217">
    <property type="entry name" value="MethylDNA_cys_MeTrfase_DNAb"/>
</dbReference>
<keyword evidence="2 8" id="KW-0489">Methyltransferase</keyword>
<dbReference type="GO" id="GO:0003908">
    <property type="term" value="F:methylated-DNA-[protein]-cysteine S-methyltransferase activity"/>
    <property type="evidence" value="ECO:0007669"/>
    <property type="project" value="UniProtKB-EC"/>
</dbReference>
<dbReference type="PROSITE" id="PS00374">
    <property type="entry name" value="MGMT"/>
    <property type="match status" value="1"/>
</dbReference>
<protein>
    <submittedName>
        <fullName evidence="8">Methylated-DNA--[protein]-cysteine S-methyltransferase</fullName>
        <ecNumber evidence="8">2.1.1.63</ecNumber>
    </submittedName>
</protein>
<name>A0ABW1RXL3_9LACO</name>
<reference evidence="9" key="1">
    <citation type="journal article" date="2019" name="Int. J. Syst. Evol. Microbiol.">
        <title>The Global Catalogue of Microorganisms (GCM) 10K type strain sequencing project: providing services to taxonomists for standard genome sequencing and annotation.</title>
        <authorList>
            <consortium name="The Broad Institute Genomics Platform"/>
            <consortium name="The Broad Institute Genome Sequencing Center for Infectious Disease"/>
            <person name="Wu L."/>
            <person name="Ma J."/>
        </authorList>
    </citation>
    <scope>NUCLEOTIDE SEQUENCE [LARGE SCALE GENOMIC DNA]</scope>
    <source>
        <strain evidence="9">CCM 8933</strain>
    </source>
</reference>
<gene>
    <name evidence="8" type="ORF">ACFP5Y_02925</name>
</gene>
<evidence type="ECO:0000256" key="3">
    <source>
        <dbReference type="ARBA" id="ARBA00022679"/>
    </source>
</evidence>
<keyword evidence="3 8" id="KW-0808">Transferase</keyword>
<evidence type="ECO:0000259" key="7">
    <source>
        <dbReference type="Pfam" id="PF01035"/>
    </source>
</evidence>
<evidence type="ECO:0000256" key="1">
    <source>
        <dbReference type="ARBA" id="ARBA00001286"/>
    </source>
</evidence>
<organism evidence="8 9">
    <name type="scientific">Lactiplantibacillus daowaiensis</name>
    <dbReference type="NCBI Taxonomy" id="2559918"/>
    <lineage>
        <taxon>Bacteria</taxon>
        <taxon>Bacillati</taxon>
        <taxon>Bacillota</taxon>
        <taxon>Bacilli</taxon>
        <taxon>Lactobacillales</taxon>
        <taxon>Lactobacillaceae</taxon>
        <taxon>Lactiplantibacillus</taxon>
    </lineage>
</organism>
<evidence type="ECO:0000313" key="8">
    <source>
        <dbReference type="EMBL" id="MFC6180176.1"/>
    </source>
</evidence>
<dbReference type="SUPFAM" id="SSF46767">
    <property type="entry name" value="Methylated DNA-protein cysteine methyltransferase, C-terminal domain"/>
    <property type="match status" value="1"/>
</dbReference>
<keyword evidence="9" id="KW-1185">Reference proteome</keyword>
<evidence type="ECO:0000256" key="5">
    <source>
        <dbReference type="ARBA" id="ARBA00023204"/>
    </source>
</evidence>
<dbReference type="InterPro" id="IPR036388">
    <property type="entry name" value="WH-like_DNA-bd_sf"/>
</dbReference>
<evidence type="ECO:0000256" key="4">
    <source>
        <dbReference type="ARBA" id="ARBA00022763"/>
    </source>
</evidence>
<dbReference type="InterPro" id="IPR014048">
    <property type="entry name" value="MethylDNA_cys_MeTrfase_DNA-bd"/>
</dbReference>
<dbReference type="Proteomes" id="UP001596282">
    <property type="component" value="Unassembled WGS sequence"/>
</dbReference>
<keyword evidence="4" id="KW-0227">DNA damage</keyword>